<evidence type="ECO:0000256" key="5">
    <source>
        <dbReference type="ARBA" id="ARBA00022737"/>
    </source>
</evidence>
<keyword evidence="5" id="KW-0677">Repeat</keyword>
<comment type="subcellular location">
    <subcellularLocation>
        <location evidence="1">Membrane</location>
        <topology evidence="1">Multi-pass membrane protein</topology>
    </subcellularLocation>
</comment>
<protein>
    <recommendedName>
        <fullName evidence="11">Mitochondrial carrier protein</fullName>
    </recommendedName>
</protein>
<organism evidence="10">
    <name type="scientific">Phaeomonas parva</name>
    <dbReference type="NCBI Taxonomy" id="124430"/>
    <lineage>
        <taxon>Eukaryota</taxon>
        <taxon>Sar</taxon>
        <taxon>Stramenopiles</taxon>
        <taxon>Ochrophyta</taxon>
        <taxon>Pinguiophyceae</taxon>
        <taxon>Pinguiochrysidales</taxon>
        <taxon>Pinguiochrysidaceae</taxon>
        <taxon>Phaeomonas</taxon>
    </lineage>
</organism>
<evidence type="ECO:0000256" key="1">
    <source>
        <dbReference type="ARBA" id="ARBA00004141"/>
    </source>
</evidence>
<keyword evidence="6" id="KW-1133">Transmembrane helix</keyword>
<dbReference type="InterPro" id="IPR050391">
    <property type="entry name" value="Mito_Metabolite_Transporter"/>
</dbReference>
<sequence length="304" mass="33290">MALRQRQHMEVDDRERLRLPVRESCAVASASLVYPPLLNWAEVGKTLVQVKKCDGVRADFFRSSANLVRERGWARLFLVGLDTSLVREVAYNTTRWALYGAARERFGGRDQLGYGARFGLALSCGGLGSLLANPFDLIRVRQHAAAKDSFLYGASELARFLAEQRAVGRGPSALWRGWQVNAARSACFTGGSMLTYEETKAMLQRNGMEEGPVQHTVAGFCMGLVGTLCYMPADSVRTVIYNQRASAGKAPESITSVIAGLYANGGILAFFKGTPGAALRTVPACMIFPGVMEQSRKLWGLEYF</sequence>
<evidence type="ECO:0000256" key="7">
    <source>
        <dbReference type="ARBA" id="ARBA00023136"/>
    </source>
</evidence>
<keyword evidence="7 8" id="KW-0472">Membrane</keyword>
<gene>
    <name evidence="10" type="ORF">PPAR1163_LOCUS23898</name>
</gene>
<dbReference type="PROSITE" id="PS50920">
    <property type="entry name" value="SOLCAR"/>
    <property type="match status" value="2"/>
</dbReference>
<feature type="repeat" description="Solcar" evidence="8">
    <location>
        <begin position="210"/>
        <end position="298"/>
    </location>
</feature>
<evidence type="ECO:0008006" key="11">
    <source>
        <dbReference type="Google" id="ProtNLM"/>
    </source>
</evidence>
<accession>A0A7S1XXZ3</accession>
<evidence type="ECO:0000256" key="9">
    <source>
        <dbReference type="RuleBase" id="RU000488"/>
    </source>
</evidence>
<proteinExistence type="inferred from homology"/>
<dbReference type="EMBL" id="HBGJ01037827">
    <property type="protein sequence ID" value="CAD9265482.1"/>
    <property type="molecule type" value="Transcribed_RNA"/>
</dbReference>
<evidence type="ECO:0000256" key="4">
    <source>
        <dbReference type="ARBA" id="ARBA00022692"/>
    </source>
</evidence>
<evidence type="ECO:0000256" key="8">
    <source>
        <dbReference type="PROSITE-ProRule" id="PRU00282"/>
    </source>
</evidence>
<evidence type="ECO:0000313" key="10">
    <source>
        <dbReference type="EMBL" id="CAD9265482.1"/>
    </source>
</evidence>
<keyword evidence="3 9" id="KW-0813">Transport</keyword>
<dbReference type="PANTHER" id="PTHR45618">
    <property type="entry name" value="MITOCHONDRIAL DICARBOXYLATE CARRIER-RELATED"/>
    <property type="match status" value="1"/>
</dbReference>
<feature type="repeat" description="Solcar" evidence="8">
    <location>
        <begin position="112"/>
        <end position="202"/>
    </location>
</feature>
<evidence type="ECO:0000256" key="2">
    <source>
        <dbReference type="ARBA" id="ARBA00006375"/>
    </source>
</evidence>
<name>A0A7S1XXZ3_9STRA</name>
<dbReference type="InterPro" id="IPR023395">
    <property type="entry name" value="MCP_dom_sf"/>
</dbReference>
<dbReference type="Gene3D" id="1.50.40.10">
    <property type="entry name" value="Mitochondrial carrier domain"/>
    <property type="match status" value="1"/>
</dbReference>
<evidence type="ECO:0000256" key="6">
    <source>
        <dbReference type="ARBA" id="ARBA00022989"/>
    </source>
</evidence>
<keyword evidence="4 8" id="KW-0812">Transmembrane</keyword>
<reference evidence="10" key="1">
    <citation type="submission" date="2021-01" db="EMBL/GenBank/DDBJ databases">
        <authorList>
            <person name="Corre E."/>
            <person name="Pelletier E."/>
            <person name="Niang G."/>
            <person name="Scheremetjew M."/>
            <person name="Finn R."/>
            <person name="Kale V."/>
            <person name="Holt S."/>
            <person name="Cochrane G."/>
            <person name="Meng A."/>
            <person name="Brown T."/>
            <person name="Cohen L."/>
        </authorList>
    </citation>
    <scope>NUCLEOTIDE SEQUENCE</scope>
    <source>
        <strain evidence="10">CCMP2877</strain>
    </source>
</reference>
<dbReference type="GO" id="GO:0016020">
    <property type="term" value="C:membrane"/>
    <property type="evidence" value="ECO:0007669"/>
    <property type="project" value="UniProtKB-SubCell"/>
</dbReference>
<dbReference type="InterPro" id="IPR018108">
    <property type="entry name" value="MCP_transmembrane"/>
</dbReference>
<dbReference type="Pfam" id="PF00153">
    <property type="entry name" value="Mito_carr"/>
    <property type="match status" value="2"/>
</dbReference>
<comment type="similarity">
    <text evidence="2 9">Belongs to the mitochondrial carrier (TC 2.A.29) family.</text>
</comment>
<dbReference type="AlphaFoldDB" id="A0A7S1XXZ3"/>
<evidence type="ECO:0000256" key="3">
    <source>
        <dbReference type="ARBA" id="ARBA00022448"/>
    </source>
</evidence>
<dbReference type="SUPFAM" id="SSF103506">
    <property type="entry name" value="Mitochondrial carrier"/>
    <property type="match status" value="1"/>
</dbReference>